<keyword evidence="1 5" id="KW-0808">Transferase</keyword>
<keyword evidence="6" id="KW-1185">Reference proteome</keyword>
<reference evidence="5 6" key="1">
    <citation type="submission" date="2024-02" db="EMBL/GenBank/DDBJ databases">
        <authorList>
            <person name="Saticioglu I.B."/>
        </authorList>
    </citation>
    <scope>NUCLEOTIDE SEQUENCE [LARGE SCALE GENOMIC DNA]</scope>
    <source>
        <strain evidence="5 6">Mu-43</strain>
    </source>
</reference>
<dbReference type="Pfam" id="PF13302">
    <property type="entry name" value="Acetyltransf_3"/>
    <property type="match status" value="1"/>
</dbReference>
<comment type="caution">
    <text evidence="5">The sequence shown here is derived from an EMBL/GenBank/DDBJ whole genome shotgun (WGS) entry which is preliminary data.</text>
</comment>
<sequence>MSTDLGDGILLRALHKGDAAALAEAYTHNRAHLAPWEPARAEEYFTLPRQEQLVAYTLDDVAAGRSWALVLTDADQRIVGRVNLSDIVRGAFQSAHLGYWIDARLTGRGLMRRAIQKALAHARDDLGLHRVQAATLVHNTASQRVLAAAGFTPIGRAERYLHIAGEWQDHLLFQRLLD</sequence>
<dbReference type="InterPro" id="IPR016181">
    <property type="entry name" value="Acyl_CoA_acyltransferase"/>
</dbReference>
<gene>
    <name evidence="5" type="ORF">WDU93_13445</name>
</gene>
<comment type="similarity">
    <text evidence="3">Belongs to the acetyltransferase family. RimJ subfamily.</text>
</comment>
<dbReference type="Proteomes" id="UP001366085">
    <property type="component" value="Unassembled WGS sequence"/>
</dbReference>
<evidence type="ECO:0000313" key="6">
    <source>
        <dbReference type="Proteomes" id="UP001366085"/>
    </source>
</evidence>
<dbReference type="GO" id="GO:0016740">
    <property type="term" value="F:transferase activity"/>
    <property type="evidence" value="ECO:0007669"/>
    <property type="project" value="UniProtKB-KW"/>
</dbReference>
<keyword evidence="2" id="KW-0012">Acyltransferase</keyword>
<evidence type="ECO:0000256" key="2">
    <source>
        <dbReference type="ARBA" id="ARBA00023315"/>
    </source>
</evidence>
<dbReference type="RefSeq" id="WP_337321491.1">
    <property type="nucleotide sequence ID" value="NZ_JBBDGN010000015.1"/>
</dbReference>
<evidence type="ECO:0000259" key="4">
    <source>
        <dbReference type="PROSITE" id="PS51186"/>
    </source>
</evidence>
<accession>A0ABU8LPA3</accession>
<dbReference type="InterPro" id="IPR000182">
    <property type="entry name" value="GNAT_dom"/>
</dbReference>
<dbReference type="PANTHER" id="PTHR43792:SF8">
    <property type="entry name" value="[RIBOSOMAL PROTEIN US5]-ALANINE N-ACETYLTRANSFERASE"/>
    <property type="match status" value="1"/>
</dbReference>
<dbReference type="Gene3D" id="3.40.630.30">
    <property type="match status" value="1"/>
</dbReference>
<evidence type="ECO:0000256" key="3">
    <source>
        <dbReference type="ARBA" id="ARBA00038502"/>
    </source>
</evidence>
<dbReference type="SUPFAM" id="SSF55729">
    <property type="entry name" value="Acyl-CoA N-acyltransferases (Nat)"/>
    <property type="match status" value="1"/>
</dbReference>
<feature type="domain" description="N-acetyltransferase" evidence="4">
    <location>
        <begin position="31"/>
        <end position="178"/>
    </location>
</feature>
<dbReference type="EMBL" id="JBBDGN010000015">
    <property type="protein sequence ID" value="MEJ1092689.1"/>
    <property type="molecule type" value="Genomic_DNA"/>
</dbReference>
<name>A0ABU8LPA3_9MICO</name>
<evidence type="ECO:0000256" key="1">
    <source>
        <dbReference type="ARBA" id="ARBA00022679"/>
    </source>
</evidence>
<proteinExistence type="inferred from homology"/>
<dbReference type="InterPro" id="IPR051531">
    <property type="entry name" value="N-acetyltransferase"/>
</dbReference>
<evidence type="ECO:0000313" key="5">
    <source>
        <dbReference type="EMBL" id="MEJ1092689.1"/>
    </source>
</evidence>
<protein>
    <submittedName>
        <fullName evidence="5">GNAT family protein</fullName>
        <ecNumber evidence="5">2.-.-.-</ecNumber>
    </submittedName>
</protein>
<organism evidence="5 6">
    <name type="scientific">Microbacterium istanbulense</name>
    <dbReference type="NCBI Taxonomy" id="3122049"/>
    <lineage>
        <taxon>Bacteria</taxon>
        <taxon>Bacillati</taxon>
        <taxon>Actinomycetota</taxon>
        <taxon>Actinomycetes</taxon>
        <taxon>Micrococcales</taxon>
        <taxon>Microbacteriaceae</taxon>
        <taxon>Microbacterium</taxon>
    </lineage>
</organism>
<dbReference type="PANTHER" id="PTHR43792">
    <property type="entry name" value="GNAT FAMILY, PUTATIVE (AFU_ORTHOLOGUE AFUA_3G00765)-RELATED-RELATED"/>
    <property type="match status" value="1"/>
</dbReference>
<dbReference type="EC" id="2.-.-.-" evidence="5"/>
<dbReference type="PROSITE" id="PS51186">
    <property type="entry name" value="GNAT"/>
    <property type="match status" value="1"/>
</dbReference>